<dbReference type="InterPro" id="IPR045209">
    <property type="entry name" value="Rrp5"/>
</dbReference>
<dbReference type="SMART" id="SM00386">
    <property type="entry name" value="HAT"/>
    <property type="match status" value="5"/>
</dbReference>
<feature type="domain" description="S1 motif" evidence="6">
    <location>
        <begin position="530"/>
        <end position="604"/>
    </location>
</feature>
<evidence type="ECO:0000256" key="5">
    <source>
        <dbReference type="SAM" id="MobiDB-lite"/>
    </source>
</evidence>
<keyword evidence="8" id="KW-1185">Reference proteome</keyword>
<feature type="domain" description="S1 motif" evidence="6">
    <location>
        <begin position="144"/>
        <end position="208"/>
    </location>
</feature>
<dbReference type="EMBL" id="JABWDY010020050">
    <property type="protein sequence ID" value="KAF5193438.1"/>
    <property type="molecule type" value="Genomic_DNA"/>
</dbReference>
<protein>
    <submittedName>
        <fullName evidence="7">rRNA biogenesis protein RRP5</fullName>
    </submittedName>
</protein>
<evidence type="ECO:0000259" key="6">
    <source>
        <dbReference type="PROSITE" id="PS50126"/>
    </source>
</evidence>
<dbReference type="InterPro" id="IPR012340">
    <property type="entry name" value="NA-bd_OB-fold"/>
</dbReference>
<reference evidence="7 8" key="1">
    <citation type="submission" date="2020-06" db="EMBL/GenBank/DDBJ databases">
        <title>Transcriptomic and genomic resources for Thalictrum thalictroides and T. hernandezii: Facilitating candidate gene discovery in an emerging model plant lineage.</title>
        <authorList>
            <person name="Arias T."/>
            <person name="Riano-Pachon D.M."/>
            <person name="Di Stilio V.S."/>
        </authorList>
    </citation>
    <scope>NUCLEOTIDE SEQUENCE [LARGE SCALE GENOMIC DNA]</scope>
    <source>
        <strain evidence="8">cv. WT478/WT964</strain>
        <tissue evidence="7">Leaves</tissue>
    </source>
</reference>
<dbReference type="FunFam" id="2.40.50.140:FF:000159">
    <property type="entry name" value="rRNA biogenesis protein rrp5"/>
    <property type="match status" value="2"/>
</dbReference>
<evidence type="ECO:0000313" key="8">
    <source>
        <dbReference type="Proteomes" id="UP000554482"/>
    </source>
</evidence>
<evidence type="ECO:0000256" key="4">
    <source>
        <dbReference type="ARBA" id="ARBA00023242"/>
    </source>
</evidence>
<feature type="non-terminal residue" evidence="7">
    <location>
        <position position="1"/>
    </location>
</feature>
<dbReference type="PANTHER" id="PTHR23270">
    <property type="entry name" value="PROGRAMMED CELL DEATH PROTEIN 11 PRE-RRNA PROCESSING PROTEIN RRP5"/>
    <property type="match status" value="1"/>
</dbReference>
<feature type="domain" description="S1 motif" evidence="6">
    <location>
        <begin position="424"/>
        <end position="495"/>
    </location>
</feature>
<dbReference type="GO" id="GO:0006364">
    <property type="term" value="P:rRNA processing"/>
    <property type="evidence" value="ECO:0007669"/>
    <property type="project" value="UniProtKB-KW"/>
</dbReference>
<name>A0A7J6W9D5_THATH</name>
<evidence type="ECO:0000256" key="1">
    <source>
        <dbReference type="ARBA" id="ARBA00004604"/>
    </source>
</evidence>
<comment type="subcellular location">
    <subcellularLocation>
        <location evidence="1">Nucleus</location>
        <location evidence="1">Nucleolus</location>
    </subcellularLocation>
</comment>
<dbReference type="Pfam" id="PF05843">
    <property type="entry name" value="Suf"/>
    <property type="match status" value="1"/>
</dbReference>
<dbReference type="Pfam" id="PF00575">
    <property type="entry name" value="S1"/>
    <property type="match status" value="3"/>
</dbReference>
<dbReference type="InterPro" id="IPR003107">
    <property type="entry name" value="HAT"/>
</dbReference>
<dbReference type="InterPro" id="IPR008847">
    <property type="entry name" value="Suf"/>
</dbReference>
<dbReference type="FunFam" id="2.40.50.140:FF:000155">
    <property type="entry name" value="rRNA biogenesis protein RRP5"/>
    <property type="match status" value="1"/>
</dbReference>
<evidence type="ECO:0000313" key="7">
    <source>
        <dbReference type="EMBL" id="KAF5193438.1"/>
    </source>
</evidence>
<evidence type="ECO:0000256" key="2">
    <source>
        <dbReference type="ARBA" id="ARBA00022552"/>
    </source>
</evidence>
<feature type="domain" description="S1 motif" evidence="6">
    <location>
        <begin position="324"/>
        <end position="400"/>
    </location>
</feature>
<keyword evidence="4" id="KW-0539">Nucleus</keyword>
<dbReference type="OrthoDB" id="412781at2759"/>
<dbReference type="GO" id="GO:0003723">
    <property type="term" value="F:RNA binding"/>
    <property type="evidence" value="ECO:0007669"/>
    <property type="project" value="TreeGrafter"/>
</dbReference>
<dbReference type="InterPro" id="IPR003029">
    <property type="entry name" value="S1_domain"/>
</dbReference>
<dbReference type="GO" id="GO:0032040">
    <property type="term" value="C:small-subunit processome"/>
    <property type="evidence" value="ECO:0007669"/>
    <property type="project" value="TreeGrafter"/>
</dbReference>
<feature type="region of interest" description="Disordered" evidence="5">
    <location>
        <begin position="886"/>
        <end position="916"/>
    </location>
</feature>
<dbReference type="Gene3D" id="1.25.40.10">
    <property type="entry name" value="Tetratricopeptide repeat domain"/>
    <property type="match status" value="2"/>
</dbReference>
<keyword evidence="3" id="KW-0677">Repeat</keyword>
<feature type="domain" description="S1 motif" evidence="6">
    <location>
        <begin position="728"/>
        <end position="798"/>
    </location>
</feature>
<keyword evidence="2" id="KW-0698">rRNA processing</keyword>
<dbReference type="FunFam" id="1.25.40.10:FF:000065">
    <property type="entry name" value="Programmed cell death 11"/>
    <property type="match status" value="1"/>
</dbReference>
<dbReference type="Pfam" id="PF24682">
    <property type="entry name" value="OB_RRP5"/>
    <property type="match status" value="1"/>
</dbReference>
<feature type="domain" description="S1 motif" evidence="6">
    <location>
        <begin position="31"/>
        <end position="100"/>
    </location>
</feature>
<dbReference type="PANTHER" id="PTHR23270:SF10">
    <property type="entry name" value="PROTEIN RRP5 HOMOLOG"/>
    <property type="match status" value="1"/>
</dbReference>
<dbReference type="Gene3D" id="2.40.50.140">
    <property type="entry name" value="Nucleic acid-binding proteins"/>
    <property type="match status" value="6"/>
</dbReference>
<evidence type="ECO:0000256" key="3">
    <source>
        <dbReference type="ARBA" id="ARBA00022737"/>
    </source>
</evidence>
<dbReference type="SUPFAM" id="SSF48452">
    <property type="entry name" value="TPR-like"/>
    <property type="match status" value="2"/>
</dbReference>
<dbReference type="PROSITE" id="PS50126">
    <property type="entry name" value="S1"/>
    <property type="match status" value="7"/>
</dbReference>
<dbReference type="Proteomes" id="UP000554482">
    <property type="component" value="Unassembled WGS sequence"/>
</dbReference>
<proteinExistence type="predicted"/>
<dbReference type="SMART" id="SM00316">
    <property type="entry name" value="S1"/>
    <property type="match status" value="7"/>
</dbReference>
<dbReference type="InterPro" id="IPR011990">
    <property type="entry name" value="TPR-like_helical_dom_sf"/>
</dbReference>
<organism evidence="7 8">
    <name type="scientific">Thalictrum thalictroides</name>
    <name type="common">Rue-anemone</name>
    <name type="synonym">Anemone thalictroides</name>
    <dbReference type="NCBI Taxonomy" id="46969"/>
    <lineage>
        <taxon>Eukaryota</taxon>
        <taxon>Viridiplantae</taxon>
        <taxon>Streptophyta</taxon>
        <taxon>Embryophyta</taxon>
        <taxon>Tracheophyta</taxon>
        <taxon>Spermatophyta</taxon>
        <taxon>Magnoliopsida</taxon>
        <taxon>Ranunculales</taxon>
        <taxon>Ranunculaceae</taxon>
        <taxon>Thalictroideae</taxon>
        <taxon>Thalictrum</taxon>
    </lineage>
</organism>
<dbReference type="SUPFAM" id="SSF50249">
    <property type="entry name" value="Nucleic acid-binding proteins"/>
    <property type="match status" value="7"/>
</dbReference>
<feature type="domain" description="S1 motif" evidence="6">
    <location>
        <begin position="638"/>
        <end position="707"/>
    </location>
</feature>
<dbReference type="AlphaFoldDB" id="A0A7J6W9D5"/>
<sequence length="1197" mass="135610">FDGNNLVLSAKYSLINSAKELPADATQFDPNSVIHGYICNIIESGCFVRFLGRVTAFSPKHKAIDNPRADISESFYVGQSVRSHVLNVDSETGRITLSLKQSSCFSKDASFLEAYFLLEEKIAKLQLPNSENSDFKWVRSFSLGTVVEGEVHEAKEFGVVLSFKEHKDVFGFVSHYQLGGTNVETGSVVQAMVLDIAKTEHLVDLSLKPDLVSRVKEHQPSFQNGKKKRKRDVILKLEVHQTVNAIVEIVKEHYLARYASIADYNTQKLPHRHFVNGQSVVATVGALPCPSTSGRLLLLLNSLSEVKETSSSKRAKKKSAYNVGSLVEAEITDIKPLELQLKFGFGFRGRLHITEATDDHNVEDPFKKFRIGQMLTAKIVEKIDQSEKNKSKYQWELSIKSTVLSGSEEMADGLTTDESNFSTGRSVSGYVVAVDNEWVWLTVSRRVKAQLFLLDSSCEPHELQEFQKRFTVGKSVTGYIINYNKEKRMIRLLLRPLSVVSRGVNNNTMKIDDLGSMVSMENVGEHIHEGDVLGGRITKVFPGVSGLFVQIGPHLYGKVHYTELADEWLASPLAIYEEGQFVKCKVLEVSRSVKGTMQIDLSLRNCTKDTQNPNSLGLQNDQEFPSPRIERIEELKPNMIVQGYVKNVMSKGCFIMLSRKVDAKVLLSNLANSFVENPDKEFPIGKLVQGKVLSVEPLSKRVEVTLKTETTGNASKFEGRDFSSLHVGDVVSGRIKRIETFGLFITIEQTNMVGLCHVSELSDILVANIESKYRVGERVVAKILKVDEERHRISLGMKESYMKNTSNVPEVLNQTTGDSNDDRSVIGDCPITSLQACSIPSAEDSEDESAYAQYPVPTYDKSRASIPPLEVTFDEMDDSELANIGGENQEHLTEVTNPTEKNRRREKKKAKDERELEISAAEQRLLEKDTPRNADEFEKLIRSSPNNSFVWIKYMAYMLSLADIEKARSIAERALQTINIREEAEKLNVWVAYFNLENEYGNPREEAVTKTFERALQYCDPKKVHLALLGMYERTEQYKLVDELLEKMLKKFKRSCKVWLRQVQCILKQGKDGIQFIVKRAVVCLPRNKHIKFLSQTAILEFKCGVPDRGRSMFEEMLREYPKRTDLWSVYLDQEIRLGDADVIRALFERASSLSLPPKKMKFLFNKYMEYEKAHGDEERVDYVRRKAVEYMESALT</sequence>
<gene>
    <name evidence="7" type="ORF">FRX31_016975</name>
</gene>
<accession>A0A7J6W9D5</accession>
<comment type="caution">
    <text evidence="7">The sequence shown here is derived from an EMBL/GenBank/DDBJ whole genome shotgun (WGS) entry which is preliminary data.</text>
</comment>
<dbReference type="InterPro" id="IPR057300">
    <property type="entry name" value="OB_Rrp5"/>
</dbReference>